<dbReference type="AlphaFoldDB" id="A0A418WCU4"/>
<dbReference type="EMBL" id="QYUK01000011">
    <property type="protein sequence ID" value="RJF87789.1"/>
    <property type="molecule type" value="Genomic_DNA"/>
</dbReference>
<protein>
    <submittedName>
        <fullName evidence="2">NAD-dependent epimerase/dehydratase family protein</fullName>
    </submittedName>
</protein>
<dbReference type="Pfam" id="PF03435">
    <property type="entry name" value="Sacchrp_dh_NADP"/>
    <property type="match status" value="1"/>
</dbReference>
<dbReference type="InterPro" id="IPR005097">
    <property type="entry name" value="Sacchrp_dh_NADP-bd"/>
</dbReference>
<dbReference type="PANTHER" id="PTHR43781">
    <property type="entry name" value="SACCHAROPINE DEHYDROGENASE"/>
    <property type="match status" value="1"/>
</dbReference>
<dbReference type="Gene3D" id="3.40.50.720">
    <property type="entry name" value="NAD(P)-binding Rossmann-like Domain"/>
    <property type="match status" value="1"/>
</dbReference>
<dbReference type="RefSeq" id="WP_119778425.1">
    <property type="nucleotide sequence ID" value="NZ_QYUK01000011.1"/>
</dbReference>
<reference evidence="2 3" key="1">
    <citation type="submission" date="2018-09" db="EMBL/GenBank/DDBJ databases">
        <authorList>
            <person name="Zhu H."/>
        </authorList>
    </citation>
    <scope>NUCLEOTIDE SEQUENCE [LARGE SCALE GENOMIC DNA]</scope>
    <source>
        <strain evidence="2 3">K1W22B-8</strain>
    </source>
</reference>
<evidence type="ECO:0000313" key="3">
    <source>
        <dbReference type="Proteomes" id="UP000284605"/>
    </source>
</evidence>
<proteinExistence type="predicted"/>
<dbReference type="OrthoDB" id="4420885at2"/>
<gene>
    <name evidence="2" type="ORF">D3874_12775</name>
</gene>
<organism evidence="2 3">
    <name type="scientific">Oleomonas cavernae</name>
    <dbReference type="NCBI Taxonomy" id="2320859"/>
    <lineage>
        <taxon>Bacteria</taxon>
        <taxon>Pseudomonadati</taxon>
        <taxon>Pseudomonadota</taxon>
        <taxon>Alphaproteobacteria</taxon>
        <taxon>Acetobacterales</taxon>
        <taxon>Acetobacteraceae</taxon>
        <taxon>Oleomonas</taxon>
    </lineage>
</organism>
<comment type="caution">
    <text evidence="2">The sequence shown here is derived from an EMBL/GenBank/DDBJ whole genome shotgun (WGS) entry which is preliminary data.</text>
</comment>
<accession>A0A418WCU4</accession>
<dbReference type="SUPFAM" id="SSF51735">
    <property type="entry name" value="NAD(P)-binding Rossmann-fold domains"/>
    <property type="match status" value="1"/>
</dbReference>
<feature type="domain" description="Saccharopine dehydrogenase NADP binding" evidence="1">
    <location>
        <begin position="6"/>
        <end position="125"/>
    </location>
</feature>
<evidence type="ECO:0000313" key="2">
    <source>
        <dbReference type="EMBL" id="RJF87789.1"/>
    </source>
</evidence>
<name>A0A418WCU4_9PROT</name>
<dbReference type="PANTHER" id="PTHR43781:SF1">
    <property type="entry name" value="SACCHAROPINE DEHYDROGENASE"/>
    <property type="match status" value="1"/>
</dbReference>
<keyword evidence="3" id="KW-1185">Reference proteome</keyword>
<dbReference type="Proteomes" id="UP000284605">
    <property type="component" value="Unassembled WGS sequence"/>
</dbReference>
<evidence type="ECO:0000259" key="1">
    <source>
        <dbReference type="Pfam" id="PF03435"/>
    </source>
</evidence>
<dbReference type="InterPro" id="IPR036291">
    <property type="entry name" value="NAD(P)-bd_dom_sf"/>
</dbReference>
<sequence length="352" mass="37115">MSDGRILLYGATGYTGRLIAQRAKAQGLDMLLAGRSNEAVAAVATPLGLPYLAVGLDDPAKLDEALAGIRVVLHVAGPFSATSKPMVEACLRKGVHYLDITGEIEVFEACAARDAAARTAGVMLMPGVGFDVVPSDCMALHVKNRLPSATTLTLAMNGLSNMSRGTAKTSVEALGKGTAIRKGGRIVEIDEIPRKTLDFGAGPEPVIGISWGDVATAYHSTSIPDIEVFFRETPEMARMMGMPKFLRKLLGSRPGQAVLKRAINLMPAGPGEDIRNTARATVLAKARDSTGALVRSRLETPEPYALTVETALLIVGRVLAGDAPIGYQTPAKAYGADLILEVPGTRRDELNA</sequence>